<keyword evidence="2" id="KW-0378">Hydrolase</keyword>
<proteinExistence type="predicted"/>
<sequence length="77" mass="8688">MTSKCREGRSHCGERGCTAETCQLPSFEIERESRQQLKCGNAQERGGVKKLRNDPYWAKNNNESNGSTGQMPALRRN</sequence>
<dbReference type="EMBL" id="CM000784">
    <property type="protein sequence ID" value="AQK93920.1"/>
    <property type="molecule type" value="Genomic_DNA"/>
</dbReference>
<evidence type="ECO:0000256" key="1">
    <source>
        <dbReference type="SAM" id="MobiDB-lite"/>
    </source>
</evidence>
<feature type="region of interest" description="Disordered" evidence="1">
    <location>
        <begin position="38"/>
        <end position="77"/>
    </location>
</feature>
<dbReference type="GO" id="GO:0016787">
    <property type="term" value="F:hydrolase activity"/>
    <property type="evidence" value="ECO:0007669"/>
    <property type="project" value="UniProtKB-KW"/>
</dbReference>
<feature type="compositionally biased region" description="Polar residues" evidence="1">
    <location>
        <begin position="59"/>
        <end position="70"/>
    </location>
</feature>
<evidence type="ECO:0000313" key="2">
    <source>
        <dbReference type="EMBL" id="AQK93920.1"/>
    </source>
</evidence>
<organism evidence="2">
    <name type="scientific">Zea mays</name>
    <name type="common">Maize</name>
    <dbReference type="NCBI Taxonomy" id="4577"/>
    <lineage>
        <taxon>Eukaryota</taxon>
        <taxon>Viridiplantae</taxon>
        <taxon>Streptophyta</taxon>
        <taxon>Embryophyta</taxon>
        <taxon>Tracheophyta</taxon>
        <taxon>Spermatophyta</taxon>
        <taxon>Magnoliopsida</taxon>
        <taxon>Liliopsida</taxon>
        <taxon>Poales</taxon>
        <taxon>Poaceae</taxon>
        <taxon>PACMAD clade</taxon>
        <taxon>Panicoideae</taxon>
        <taxon>Andropogonodae</taxon>
        <taxon>Andropogoneae</taxon>
        <taxon>Tripsacinae</taxon>
        <taxon>Zea</taxon>
    </lineage>
</organism>
<name>A0A1D6FQL9_MAIZE</name>
<gene>
    <name evidence="2" type="ORF">ZEAMMB73_Zm00001d010343</name>
</gene>
<dbReference type="EMBL" id="CM000784">
    <property type="protein sequence ID" value="AQK93917.1"/>
    <property type="molecule type" value="Genomic_DNA"/>
</dbReference>
<protein>
    <submittedName>
        <fullName evidence="2">Alpha/beta-Hydrolases superfamily protein</fullName>
    </submittedName>
</protein>
<reference evidence="2" key="1">
    <citation type="submission" date="2015-12" db="EMBL/GenBank/DDBJ databases">
        <title>Update maize B73 reference genome by single molecule sequencing technologies.</title>
        <authorList>
            <consortium name="Maize Genome Sequencing Project"/>
            <person name="Ware D."/>
        </authorList>
    </citation>
    <scope>NUCLEOTIDE SEQUENCE</scope>
    <source>
        <tissue evidence="2">Seedling</tissue>
    </source>
</reference>
<dbReference type="AlphaFoldDB" id="A0A1D6FQL9"/>
<accession>A0A1D6FQL9</accession>